<name>A0A9J5XE89_SOLCO</name>
<organism evidence="1 2">
    <name type="scientific">Solanum commersonii</name>
    <name type="common">Commerson's wild potato</name>
    <name type="synonym">Commerson's nightshade</name>
    <dbReference type="NCBI Taxonomy" id="4109"/>
    <lineage>
        <taxon>Eukaryota</taxon>
        <taxon>Viridiplantae</taxon>
        <taxon>Streptophyta</taxon>
        <taxon>Embryophyta</taxon>
        <taxon>Tracheophyta</taxon>
        <taxon>Spermatophyta</taxon>
        <taxon>Magnoliopsida</taxon>
        <taxon>eudicotyledons</taxon>
        <taxon>Gunneridae</taxon>
        <taxon>Pentapetalae</taxon>
        <taxon>asterids</taxon>
        <taxon>lamiids</taxon>
        <taxon>Solanales</taxon>
        <taxon>Solanaceae</taxon>
        <taxon>Solanoideae</taxon>
        <taxon>Solaneae</taxon>
        <taxon>Solanum</taxon>
    </lineage>
</organism>
<dbReference type="AlphaFoldDB" id="A0A9J5XE89"/>
<accession>A0A9J5XE89</accession>
<keyword evidence="2" id="KW-1185">Reference proteome</keyword>
<reference evidence="1 2" key="1">
    <citation type="submission" date="2020-09" db="EMBL/GenBank/DDBJ databases">
        <title>De no assembly of potato wild relative species, Solanum commersonii.</title>
        <authorList>
            <person name="Cho K."/>
        </authorList>
    </citation>
    <scope>NUCLEOTIDE SEQUENCE [LARGE SCALE GENOMIC DNA]</scope>
    <source>
        <strain evidence="1">LZ3.2</strain>
        <tissue evidence="1">Leaf</tissue>
    </source>
</reference>
<sequence>MTSGKFLVDNGLLTLPRNIISSHRSGSSRRKVPWRNLTCYYIAEHKQIKNKHETTYGTPKTILANLTIPKNIRASPLIYKTLSL</sequence>
<proteinExistence type="predicted"/>
<protein>
    <submittedName>
        <fullName evidence="1">Uncharacterized protein</fullName>
    </submittedName>
</protein>
<dbReference type="Proteomes" id="UP000824120">
    <property type="component" value="Chromosome 9"/>
</dbReference>
<evidence type="ECO:0000313" key="2">
    <source>
        <dbReference type="Proteomes" id="UP000824120"/>
    </source>
</evidence>
<comment type="caution">
    <text evidence="1">The sequence shown here is derived from an EMBL/GenBank/DDBJ whole genome shotgun (WGS) entry which is preliminary data.</text>
</comment>
<evidence type="ECO:0000313" key="1">
    <source>
        <dbReference type="EMBL" id="KAG5585532.1"/>
    </source>
</evidence>
<dbReference type="EMBL" id="JACXVP010000009">
    <property type="protein sequence ID" value="KAG5585532.1"/>
    <property type="molecule type" value="Genomic_DNA"/>
</dbReference>
<gene>
    <name evidence="1" type="ORF">H5410_045966</name>
</gene>